<dbReference type="RefSeq" id="WP_109245280.1">
    <property type="nucleotide sequence ID" value="NZ_BFFO01000002.1"/>
</dbReference>
<comment type="caution">
    <text evidence="2">The sequence shown here is derived from an EMBL/GenBank/DDBJ whole genome shotgun (WGS) entry which is preliminary data.</text>
</comment>
<evidence type="ECO:0000313" key="3">
    <source>
        <dbReference type="Proteomes" id="UP000245021"/>
    </source>
</evidence>
<keyword evidence="3" id="KW-1185">Reference proteome</keyword>
<protein>
    <submittedName>
        <fullName evidence="2">Uncharacterized protein</fullName>
    </submittedName>
</protein>
<evidence type="ECO:0000313" key="2">
    <source>
        <dbReference type="EMBL" id="GBG96292.1"/>
    </source>
</evidence>
<dbReference type="Proteomes" id="UP000245021">
    <property type="component" value="Unassembled WGS sequence"/>
</dbReference>
<evidence type="ECO:0000256" key="1">
    <source>
        <dbReference type="ARBA" id="ARBA00022649"/>
    </source>
</evidence>
<dbReference type="EMBL" id="BFFO01000002">
    <property type="protein sequence ID" value="GBG96292.1"/>
    <property type="molecule type" value="Genomic_DNA"/>
</dbReference>
<reference evidence="2 3" key="1">
    <citation type="journal article" date="2018" name="Genome Announc.">
        <title>Draft Genome Sequence of Lactococcus sp. Strain NtB2 (JCM 32569), Isolated from the Gut of the Higher Termite Nasutitermes takasagoensis.</title>
        <authorList>
            <person name="Noda S."/>
            <person name="Aihara C."/>
            <person name="Yuki M."/>
            <person name="Ohkuma M."/>
        </authorList>
    </citation>
    <scope>NUCLEOTIDE SEQUENCE [LARGE SCALE GENOMIC DNA]</scope>
    <source>
        <strain evidence="2 3">NtB2</strain>
    </source>
</reference>
<dbReference type="Pfam" id="PF05016">
    <property type="entry name" value="ParE_toxin"/>
    <property type="match status" value="1"/>
</dbReference>
<gene>
    <name evidence="2" type="ORF">NtB2_00403</name>
</gene>
<dbReference type="AlphaFoldDB" id="A0A2R5HE49"/>
<name>A0A2R5HE49_9LACT</name>
<dbReference type="InterPro" id="IPR035093">
    <property type="entry name" value="RelE/ParE_toxin_dom_sf"/>
</dbReference>
<sequence>MDFRFSNDFTQDLLDLQSYIKDKFHNEKAARDILEKIMASLALLPKAPQLGLNFDERVGRKLLTSFNTRMLIVDKKFLVFYAYSEEMLVVLRLVSADTNYLKYLDTLFSRIKKELDP</sequence>
<proteinExistence type="predicted"/>
<accession>A0A2R5HE49</accession>
<dbReference type="Gene3D" id="3.30.2310.20">
    <property type="entry name" value="RelE-like"/>
    <property type="match status" value="1"/>
</dbReference>
<keyword evidence="1" id="KW-1277">Toxin-antitoxin system</keyword>
<organism evidence="2 3">
    <name type="scientific">Lactococcus termiticola</name>
    <dbReference type="NCBI Taxonomy" id="2169526"/>
    <lineage>
        <taxon>Bacteria</taxon>
        <taxon>Bacillati</taxon>
        <taxon>Bacillota</taxon>
        <taxon>Bacilli</taxon>
        <taxon>Lactobacillales</taxon>
        <taxon>Streptococcaceae</taxon>
        <taxon>Lactococcus</taxon>
    </lineage>
</organism>
<dbReference type="InterPro" id="IPR007712">
    <property type="entry name" value="RelE/ParE_toxin"/>
</dbReference>